<protein>
    <submittedName>
        <fullName evidence="1">Uncharacterized protein</fullName>
    </submittedName>
</protein>
<dbReference type="HOGENOM" id="CLU_1143545_0_0_1"/>
<gene>
    <name evidence="1" type="ORF">DAPPUDRAFT_244819</name>
</gene>
<evidence type="ECO:0000313" key="1">
    <source>
        <dbReference type="EMBL" id="EFX79615.1"/>
    </source>
</evidence>
<keyword evidence="2" id="KW-1185">Reference proteome</keyword>
<reference evidence="1 2" key="1">
    <citation type="journal article" date="2011" name="Science">
        <title>The ecoresponsive genome of Daphnia pulex.</title>
        <authorList>
            <person name="Colbourne J.K."/>
            <person name="Pfrender M.E."/>
            <person name="Gilbert D."/>
            <person name="Thomas W.K."/>
            <person name="Tucker A."/>
            <person name="Oakley T.H."/>
            <person name="Tokishita S."/>
            <person name="Aerts A."/>
            <person name="Arnold G.J."/>
            <person name="Basu M.K."/>
            <person name="Bauer D.J."/>
            <person name="Caceres C.E."/>
            <person name="Carmel L."/>
            <person name="Casola C."/>
            <person name="Choi J.H."/>
            <person name="Detter J.C."/>
            <person name="Dong Q."/>
            <person name="Dusheyko S."/>
            <person name="Eads B.D."/>
            <person name="Frohlich T."/>
            <person name="Geiler-Samerotte K.A."/>
            <person name="Gerlach D."/>
            <person name="Hatcher P."/>
            <person name="Jogdeo S."/>
            <person name="Krijgsveld J."/>
            <person name="Kriventseva E.V."/>
            <person name="Kultz D."/>
            <person name="Laforsch C."/>
            <person name="Lindquist E."/>
            <person name="Lopez J."/>
            <person name="Manak J.R."/>
            <person name="Muller J."/>
            <person name="Pangilinan J."/>
            <person name="Patwardhan R.P."/>
            <person name="Pitluck S."/>
            <person name="Pritham E.J."/>
            <person name="Rechtsteiner A."/>
            <person name="Rho M."/>
            <person name="Rogozin I.B."/>
            <person name="Sakarya O."/>
            <person name="Salamov A."/>
            <person name="Schaack S."/>
            <person name="Shapiro H."/>
            <person name="Shiga Y."/>
            <person name="Skalitzky C."/>
            <person name="Smith Z."/>
            <person name="Souvorov A."/>
            <person name="Sung W."/>
            <person name="Tang Z."/>
            <person name="Tsuchiya D."/>
            <person name="Tu H."/>
            <person name="Vos H."/>
            <person name="Wang M."/>
            <person name="Wolf Y.I."/>
            <person name="Yamagata H."/>
            <person name="Yamada T."/>
            <person name="Ye Y."/>
            <person name="Shaw J.R."/>
            <person name="Andrews J."/>
            <person name="Crease T.J."/>
            <person name="Tang H."/>
            <person name="Lucas S.M."/>
            <person name="Robertson H.M."/>
            <person name="Bork P."/>
            <person name="Koonin E.V."/>
            <person name="Zdobnov E.M."/>
            <person name="Grigoriev I.V."/>
            <person name="Lynch M."/>
            <person name="Boore J.L."/>
        </authorList>
    </citation>
    <scope>NUCLEOTIDE SEQUENCE [LARGE SCALE GENOMIC DNA]</scope>
</reference>
<dbReference type="InParanoid" id="E9GLX6"/>
<dbReference type="AlphaFoldDB" id="E9GLX6"/>
<evidence type="ECO:0000313" key="2">
    <source>
        <dbReference type="Proteomes" id="UP000000305"/>
    </source>
</evidence>
<dbReference type="KEGG" id="dpx:DAPPUDRAFT_244819"/>
<dbReference type="Proteomes" id="UP000000305">
    <property type="component" value="Unassembled WGS sequence"/>
</dbReference>
<accession>E9GLX6</accession>
<name>E9GLX6_DAPPU</name>
<organism evidence="1 2">
    <name type="scientific">Daphnia pulex</name>
    <name type="common">Water flea</name>
    <dbReference type="NCBI Taxonomy" id="6669"/>
    <lineage>
        <taxon>Eukaryota</taxon>
        <taxon>Metazoa</taxon>
        <taxon>Ecdysozoa</taxon>
        <taxon>Arthropoda</taxon>
        <taxon>Crustacea</taxon>
        <taxon>Branchiopoda</taxon>
        <taxon>Diplostraca</taxon>
        <taxon>Cladocera</taxon>
        <taxon>Anomopoda</taxon>
        <taxon>Daphniidae</taxon>
        <taxon>Daphnia</taxon>
    </lineage>
</organism>
<proteinExistence type="predicted"/>
<sequence length="243" mass="26039">MNGKTGVDGAVLPTETTDASIEIVPAKTPSSSVRNSTAICESNPPSLINIPTSKFISALDVDMRITPPHAVMADVLKNLDIGGLQKILQTVQTKEENTCLRKRKFCDVDTDAEIIPTKLVKVAIDSSAETVPSKVTALSVKSLPPTSVSNSSDNPIYICTSWPSSSTSDRIAKNIQTGPQSADLTLYSPGLPMEPVIHIPAIDEDLLKKQNDLMEELNSALPAWLAVDKKKTGMSENIQGSQQ</sequence>
<dbReference type="EMBL" id="GL732551">
    <property type="protein sequence ID" value="EFX79615.1"/>
    <property type="molecule type" value="Genomic_DNA"/>
</dbReference>